<accession>A0A9Y2NJF0</accession>
<dbReference type="EMBL" id="CP127295">
    <property type="protein sequence ID" value="WIY00060.1"/>
    <property type="molecule type" value="Genomic_DNA"/>
</dbReference>
<organism evidence="1 2">
    <name type="scientific">Amycolatopsis mongoliensis</name>
    <dbReference type="NCBI Taxonomy" id="715475"/>
    <lineage>
        <taxon>Bacteria</taxon>
        <taxon>Bacillati</taxon>
        <taxon>Actinomycetota</taxon>
        <taxon>Actinomycetes</taxon>
        <taxon>Pseudonocardiales</taxon>
        <taxon>Pseudonocardiaceae</taxon>
        <taxon>Amycolatopsis</taxon>
    </lineage>
</organism>
<reference evidence="1 2" key="1">
    <citation type="submission" date="2023-06" db="EMBL/GenBank/DDBJ databases">
        <authorList>
            <person name="Oyuntsetseg B."/>
            <person name="Kim S.B."/>
        </authorList>
    </citation>
    <scope>NUCLEOTIDE SEQUENCE [LARGE SCALE GENOMIC DNA]</scope>
    <source>
        <strain evidence="1 2">4-36</strain>
    </source>
</reference>
<sequence length="72" mass="7913">MPRSTSNLDRLARLQEEYDTANASVINETGGRNREALLRLSEVAGEMACIHEDEAAEMRRAAGAAYDLAMTK</sequence>
<evidence type="ECO:0000313" key="1">
    <source>
        <dbReference type="EMBL" id="WIY00060.1"/>
    </source>
</evidence>
<dbReference type="RefSeq" id="WP_285996532.1">
    <property type="nucleotide sequence ID" value="NZ_CP127295.1"/>
</dbReference>
<keyword evidence="2" id="KW-1185">Reference proteome</keyword>
<proteinExistence type="predicted"/>
<name>A0A9Y2NJF0_9PSEU</name>
<dbReference type="AlphaFoldDB" id="A0A9Y2NJF0"/>
<dbReference type="KEGG" id="amog:QRX60_39335"/>
<protein>
    <submittedName>
        <fullName evidence="1">Uncharacterized protein</fullName>
    </submittedName>
</protein>
<dbReference type="Proteomes" id="UP001239397">
    <property type="component" value="Chromosome"/>
</dbReference>
<gene>
    <name evidence="1" type="ORF">QRX60_39335</name>
</gene>
<evidence type="ECO:0000313" key="2">
    <source>
        <dbReference type="Proteomes" id="UP001239397"/>
    </source>
</evidence>